<name>A0A4Y9ZK36_9AGAM</name>
<protein>
    <submittedName>
        <fullName evidence="1">Uncharacterized protein</fullName>
    </submittedName>
</protein>
<accession>A0A4Y9ZK36</accession>
<evidence type="ECO:0000313" key="1">
    <source>
        <dbReference type="EMBL" id="TFY74814.1"/>
    </source>
</evidence>
<proteinExistence type="predicted"/>
<dbReference type="AlphaFoldDB" id="A0A4Y9ZK36"/>
<dbReference type="Proteomes" id="UP000298061">
    <property type="component" value="Unassembled WGS sequence"/>
</dbReference>
<evidence type="ECO:0000313" key="2">
    <source>
        <dbReference type="Proteomes" id="UP000298061"/>
    </source>
</evidence>
<dbReference type="STRING" id="135208.A0A4Y9ZK36"/>
<reference evidence="1 2" key="1">
    <citation type="submission" date="2019-02" db="EMBL/GenBank/DDBJ databases">
        <title>Genome sequencing of the rare red list fungi Hericium alpestre (H. flagellum).</title>
        <authorList>
            <person name="Buettner E."/>
            <person name="Kellner H."/>
        </authorList>
    </citation>
    <scope>NUCLEOTIDE SEQUENCE [LARGE SCALE GENOMIC DNA]</scope>
    <source>
        <strain evidence="1 2">DSM 108284</strain>
    </source>
</reference>
<organism evidence="1 2">
    <name type="scientific">Hericium alpestre</name>
    <dbReference type="NCBI Taxonomy" id="135208"/>
    <lineage>
        <taxon>Eukaryota</taxon>
        <taxon>Fungi</taxon>
        <taxon>Dikarya</taxon>
        <taxon>Basidiomycota</taxon>
        <taxon>Agaricomycotina</taxon>
        <taxon>Agaricomycetes</taxon>
        <taxon>Russulales</taxon>
        <taxon>Hericiaceae</taxon>
        <taxon>Hericium</taxon>
    </lineage>
</organism>
<keyword evidence="2" id="KW-1185">Reference proteome</keyword>
<sequence>MHLKPEDEAENLKMMSDIELQKLSVVPQTVFLKSRLTEIVPRTSCMSYLLSIDYAAPGAPFEDLRCQLTAINGSVNSLPSATLICIGMHQLSLSAGADSQKVAPAINYSRESMTGLLEPTSHMHSEGSPERSGCSLPVSATGTVQGQCRQWTPPVSSILTYDGQEPGVNNQLKHLYLNGNSLPLPL</sequence>
<gene>
    <name evidence="1" type="ORF">EWM64_g9198</name>
</gene>
<comment type="caution">
    <text evidence="1">The sequence shown here is derived from an EMBL/GenBank/DDBJ whole genome shotgun (WGS) entry which is preliminary data.</text>
</comment>
<dbReference type="EMBL" id="SFCI01001858">
    <property type="protein sequence ID" value="TFY74814.1"/>
    <property type="molecule type" value="Genomic_DNA"/>
</dbReference>